<protein>
    <recommendedName>
        <fullName evidence="2">CRISPR type III-associated protein domain-containing protein</fullName>
    </recommendedName>
</protein>
<evidence type="ECO:0000256" key="1">
    <source>
        <dbReference type="ARBA" id="ARBA00023118"/>
    </source>
</evidence>
<gene>
    <name evidence="3" type="ORF">BROSI_A0267</name>
</gene>
<comment type="caution">
    <text evidence="3">The sequence shown here is derived from an EMBL/GenBank/DDBJ whole genome shotgun (WGS) entry which is preliminary data.</text>
</comment>
<accession>A0ABQ0JSR2</accession>
<keyword evidence="4" id="KW-1185">Reference proteome</keyword>
<dbReference type="EMBL" id="BAFN01000001">
    <property type="protein sequence ID" value="GAN31763.1"/>
    <property type="molecule type" value="Genomic_DNA"/>
</dbReference>
<evidence type="ECO:0000259" key="2">
    <source>
        <dbReference type="Pfam" id="PF03787"/>
    </source>
</evidence>
<dbReference type="RefSeq" id="WP_157842305.1">
    <property type="nucleotide sequence ID" value="NZ_BAFN01000001.1"/>
</dbReference>
<dbReference type="PANTHER" id="PTHR36700:SF1">
    <property type="entry name" value="CRISPR SYSTEM CMR SUBUNIT CMR4"/>
    <property type="match status" value="1"/>
</dbReference>
<name>A0ABQ0JSR2_9BACT</name>
<feature type="domain" description="CRISPR type III-associated protein" evidence="2">
    <location>
        <begin position="11"/>
        <end position="121"/>
    </location>
</feature>
<dbReference type="PANTHER" id="PTHR36700">
    <property type="entry name" value="CRISPR SYSTEM CMR SUBUNIT CMR4"/>
    <property type="match status" value="1"/>
</dbReference>
<dbReference type="Pfam" id="PF03787">
    <property type="entry name" value="RAMPs"/>
    <property type="match status" value="1"/>
</dbReference>
<dbReference type="InterPro" id="IPR013410">
    <property type="entry name" value="CRISPR-assoc_RAMP_Cmr4"/>
</dbReference>
<dbReference type="InterPro" id="IPR005537">
    <property type="entry name" value="RAMP_III_fam"/>
</dbReference>
<organism evidence="3 4">
    <name type="scientific">Candidatus Brocadia sinica JPN1</name>
    <dbReference type="NCBI Taxonomy" id="1197129"/>
    <lineage>
        <taxon>Bacteria</taxon>
        <taxon>Pseudomonadati</taxon>
        <taxon>Planctomycetota</taxon>
        <taxon>Candidatus Brocadiia</taxon>
        <taxon>Candidatus Brocadiales</taxon>
        <taxon>Candidatus Brocadiaceae</taxon>
        <taxon>Candidatus Brocadia</taxon>
    </lineage>
</organism>
<dbReference type="Proteomes" id="UP000032309">
    <property type="component" value="Unassembled WGS sequence"/>
</dbReference>
<proteinExistence type="predicted"/>
<evidence type="ECO:0000313" key="3">
    <source>
        <dbReference type="EMBL" id="GAN31763.1"/>
    </source>
</evidence>
<sequence length="133" mass="15028">MQCHNEQGYLVSDKLFSRIVNDNLEVRTSVAIDPATGAAEEGALYTYEAIPRATVMWFDVVYNRPEYFRVRQNGIDQIIQHGKNTEGEGWKWIQENVEKGLPLMEHMGVGAMNTRGMGRFRILNIGGTVHGNT</sequence>
<keyword evidence="1" id="KW-0051">Antiviral defense</keyword>
<reference evidence="4" key="1">
    <citation type="journal article" date="2015" name="Genome Announc.">
        <title>Draft Genome Sequence of an Anaerobic Ammonium-Oxidizing Bacterium, "Candidatus Brocadia sinica".</title>
        <authorList>
            <person name="Oshiki M."/>
            <person name="Shinyako-Hata K."/>
            <person name="Satoh H."/>
            <person name="Okabe S."/>
        </authorList>
    </citation>
    <scope>NUCLEOTIDE SEQUENCE [LARGE SCALE GENOMIC DNA]</scope>
    <source>
        <strain evidence="4">JPN1</strain>
    </source>
</reference>
<evidence type="ECO:0000313" key="4">
    <source>
        <dbReference type="Proteomes" id="UP000032309"/>
    </source>
</evidence>